<organism evidence="1 2">
    <name type="scientific">Araneus ventricosus</name>
    <name type="common">Orbweaver spider</name>
    <name type="synonym">Epeira ventricosa</name>
    <dbReference type="NCBI Taxonomy" id="182803"/>
    <lineage>
        <taxon>Eukaryota</taxon>
        <taxon>Metazoa</taxon>
        <taxon>Ecdysozoa</taxon>
        <taxon>Arthropoda</taxon>
        <taxon>Chelicerata</taxon>
        <taxon>Arachnida</taxon>
        <taxon>Araneae</taxon>
        <taxon>Araneomorphae</taxon>
        <taxon>Entelegynae</taxon>
        <taxon>Araneoidea</taxon>
        <taxon>Araneidae</taxon>
        <taxon>Araneus</taxon>
    </lineage>
</organism>
<dbReference type="OrthoDB" id="9979538at2759"/>
<sequence>MLTGHYTCDKKARNMQFMLFCVWVVMTRSLKDQALLVKCFYKNGDCVAITLKTFRTLKGLRSGSGSMTSFGLQKKIDKFEESGSCDVKCGRGRKAIASTSVEDIATALQEASSSALGTCNARGI</sequence>
<evidence type="ECO:0000313" key="2">
    <source>
        <dbReference type="Proteomes" id="UP000499080"/>
    </source>
</evidence>
<comment type="caution">
    <text evidence="1">The sequence shown here is derived from an EMBL/GenBank/DDBJ whole genome shotgun (WGS) entry which is preliminary data.</text>
</comment>
<keyword evidence="2" id="KW-1185">Reference proteome</keyword>
<dbReference type="Proteomes" id="UP000499080">
    <property type="component" value="Unassembled WGS sequence"/>
</dbReference>
<reference evidence="1 2" key="1">
    <citation type="journal article" date="2019" name="Sci. Rep.">
        <title>Orb-weaving spider Araneus ventricosus genome elucidates the spidroin gene catalogue.</title>
        <authorList>
            <person name="Kono N."/>
            <person name="Nakamura H."/>
            <person name="Ohtoshi R."/>
            <person name="Moran D.A.P."/>
            <person name="Shinohara A."/>
            <person name="Yoshida Y."/>
            <person name="Fujiwara M."/>
            <person name="Mori M."/>
            <person name="Tomita M."/>
            <person name="Arakawa K."/>
        </authorList>
    </citation>
    <scope>NUCLEOTIDE SEQUENCE [LARGE SCALE GENOMIC DNA]</scope>
</reference>
<dbReference type="EMBL" id="BGPR01039872">
    <property type="protein sequence ID" value="GBO15925.1"/>
    <property type="molecule type" value="Genomic_DNA"/>
</dbReference>
<evidence type="ECO:0000313" key="1">
    <source>
        <dbReference type="EMBL" id="GBO15925.1"/>
    </source>
</evidence>
<evidence type="ECO:0008006" key="3">
    <source>
        <dbReference type="Google" id="ProtNLM"/>
    </source>
</evidence>
<accession>A0A4Y2USE4</accession>
<proteinExistence type="predicted"/>
<protein>
    <recommendedName>
        <fullName evidence="3">DUF4817 domain-containing protein</fullName>
    </recommendedName>
</protein>
<name>A0A4Y2USE4_ARAVE</name>
<gene>
    <name evidence="1" type="ORF">AVEN_120484_1</name>
</gene>
<dbReference type="AlphaFoldDB" id="A0A4Y2USE4"/>